<dbReference type="GO" id="GO:0008408">
    <property type="term" value="F:3'-5' exonuclease activity"/>
    <property type="evidence" value="ECO:0007669"/>
    <property type="project" value="TreeGrafter"/>
</dbReference>
<dbReference type="PANTHER" id="PTHR30231">
    <property type="entry name" value="DNA POLYMERASE III SUBUNIT EPSILON"/>
    <property type="match status" value="1"/>
</dbReference>
<keyword evidence="1" id="KW-0540">Nuclease</keyword>
<evidence type="ECO:0000313" key="5">
    <source>
        <dbReference type="EMBL" id="GCF11392.1"/>
    </source>
</evidence>
<dbReference type="CDD" id="cd06127">
    <property type="entry name" value="DEDDh"/>
    <property type="match status" value="1"/>
</dbReference>
<dbReference type="RefSeq" id="WP_149404223.1">
    <property type="nucleotide sequence ID" value="NZ_BIXY01000109.1"/>
</dbReference>
<organism evidence="5 6">
    <name type="scientific">Dictyobacter arantiisoli</name>
    <dbReference type="NCBI Taxonomy" id="2014874"/>
    <lineage>
        <taxon>Bacteria</taxon>
        <taxon>Bacillati</taxon>
        <taxon>Chloroflexota</taxon>
        <taxon>Ktedonobacteria</taxon>
        <taxon>Ktedonobacterales</taxon>
        <taxon>Dictyobacteraceae</taxon>
        <taxon>Dictyobacter</taxon>
    </lineage>
</organism>
<evidence type="ECO:0000256" key="1">
    <source>
        <dbReference type="ARBA" id="ARBA00022722"/>
    </source>
</evidence>
<dbReference type="AlphaFoldDB" id="A0A5A5TJ76"/>
<accession>A0A5A5TJ76</accession>
<dbReference type="Proteomes" id="UP000322530">
    <property type="component" value="Unassembled WGS sequence"/>
</dbReference>
<gene>
    <name evidence="5" type="ORF">KDI_49560</name>
</gene>
<dbReference type="PANTHER" id="PTHR30231:SF4">
    <property type="entry name" value="PROTEIN NEN2"/>
    <property type="match status" value="1"/>
</dbReference>
<dbReference type="InterPro" id="IPR012337">
    <property type="entry name" value="RNaseH-like_sf"/>
</dbReference>
<dbReference type="Pfam" id="PF00929">
    <property type="entry name" value="RNase_T"/>
    <property type="match status" value="1"/>
</dbReference>
<evidence type="ECO:0000256" key="2">
    <source>
        <dbReference type="ARBA" id="ARBA00022801"/>
    </source>
</evidence>
<proteinExistence type="predicted"/>
<evidence type="ECO:0000313" key="6">
    <source>
        <dbReference type="Proteomes" id="UP000322530"/>
    </source>
</evidence>
<name>A0A5A5TJ76_9CHLR</name>
<dbReference type="InterPro" id="IPR036397">
    <property type="entry name" value="RNaseH_sf"/>
</dbReference>
<dbReference type="InterPro" id="IPR013520">
    <property type="entry name" value="Ribonucl_H"/>
</dbReference>
<dbReference type="OrthoDB" id="9803913at2"/>
<reference evidence="5 6" key="1">
    <citation type="submission" date="2019-01" db="EMBL/GenBank/DDBJ databases">
        <title>Draft genome sequence of Dictyobacter sp. Uno17.</title>
        <authorList>
            <person name="Wang C.M."/>
            <person name="Zheng Y."/>
            <person name="Sakai Y."/>
            <person name="Abe K."/>
            <person name="Yokota A."/>
            <person name="Yabe S."/>
        </authorList>
    </citation>
    <scope>NUCLEOTIDE SEQUENCE [LARGE SCALE GENOMIC DNA]</scope>
    <source>
        <strain evidence="5 6">Uno17</strain>
    </source>
</reference>
<sequence>MRNLGLEGSEKYQGNRFSNSESLFGTPKVDGMTIRHDYSVNQYEEGSENFITRKKGATQDFFRKRNKKTEADTQIHTPKVRHGRGKIDLLTASYRRWSHQQEVVHWLGEMGKTKNWVILDTETTGSRLFSEVIDVAVISAQGEVLFSSLVNPATEIEPIATSIHGLTRSHVKHAPRYPDIHQQLCAALGDATILGYNVCFDIRLLAQTALCYDLEFPYFNVACLMYSYAKVRRCQPETKRSAVCRLDIACQEMGVPLPQRHRAQADAYAAYALFKQLVKTYEDTFGSFE</sequence>
<dbReference type="EMBL" id="BIXY01000109">
    <property type="protein sequence ID" value="GCF11392.1"/>
    <property type="molecule type" value="Genomic_DNA"/>
</dbReference>
<keyword evidence="2" id="KW-0378">Hydrolase</keyword>
<dbReference type="SUPFAM" id="SSF53098">
    <property type="entry name" value="Ribonuclease H-like"/>
    <property type="match status" value="1"/>
</dbReference>
<evidence type="ECO:0000256" key="3">
    <source>
        <dbReference type="ARBA" id="ARBA00022839"/>
    </source>
</evidence>
<protein>
    <recommendedName>
        <fullName evidence="4">Exonuclease domain-containing protein</fullName>
    </recommendedName>
</protein>
<feature type="domain" description="Exonuclease" evidence="4">
    <location>
        <begin position="115"/>
        <end position="283"/>
    </location>
</feature>
<dbReference type="GO" id="GO:0003676">
    <property type="term" value="F:nucleic acid binding"/>
    <property type="evidence" value="ECO:0007669"/>
    <property type="project" value="InterPro"/>
</dbReference>
<keyword evidence="6" id="KW-1185">Reference proteome</keyword>
<dbReference type="SMART" id="SM00479">
    <property type="entry name" value="EXOIII"/>
    <property type="match status" value="1"/>
</dbReference>
<comment type="caution">
    <text evidence="5">The sequence shown here is derived from an EMBL/GenBank/DDBJ whole genome shotgun (WGS) entry which is preliminary data.</text>
</comment>
<keyword evidence="3" id="KW-0269">Exonuclease</keyword>
<dbReference type="Gene3D" id="3.30.420.10">
    <property type="entry name" value="Ribonuclease H-like superfamily/Ribonuclease H"/>
    <property type="match status" value="1"/>
</dbReference>
<evidence type="ECO:0000259" key="4">
    <source>
        <dbReference type="SMART" id="SM00479"/>
    </source>
</evidence>